<comment type="similarity">
    <text evidence="1 4">Belongs to the short-chain dehydrogenases/reductases (SDR) family.</text>
</comment>
<dbReference type="Gene3D" id="3.40.50.720">
    <property type="entry name" value="NAD(P)-binding Rossmann-like Domain"/>
    <property type="match status" value="1"/>
</dbReference>
<evidence type="ECO:0000256" key="3">
    <source>
        <dbReference type="ARBA" id="ARBA00023002"/>
    </source>
</evidence>
<keyword evidence="3" id="KW-0560">Oxidoreductase</keyword>
<keyword evidence="2" id="KW-0521">NADP</keyword>
<gene>
    <name evidence="5" type="ORF">BU16DRAFT_145266</name>
</gene>
<dbReference type="OrthoDB" id="2102561at2759"/>
<name>A0A6A6QGP0_9PEZI</name>
<organism evidence="5 6">
    <name type="scientific">Lophium mytilinum</name>
    <dbReference type="NCBI Taxonomy" id="390894"/>
    <lineage>
        <taxon>Eukaryota</taxon>
        <taxon>Fungi</taxon>
        <taxon>Dikarya</taxon>
        <taxon>Ascomycota</taxon>
        <taxon>Pezizomycotina</taxon>
        <taxon>Dothideomycetes</taxon>
        <taxon>Pleosporomycetidae</taxon>
        <taxon>Mytilinidiales</taxon>
        <taxon>Mytilinidiaceae</taxon>
        <taxon>Lophium</taxon>
    </lineage>
</organism>
<dbReference type="PROSITE" id="PS00061">
    <property type="entry name" value="ADH_SHORT"/>
    <property type="match status" value="1"/>
</dbReference>
<accession>A0A6A6QGP0</accession>
<dbReference type="InterPro" id="IPR036291">
    <property type="entry name" value="NAD(P)-bd_dom_sf"/>
</dbReference>
<dbReference type="InterPro" id="IPR020904">
    <property type="entry name" value="Sc_DH/Rdtase_CS"/>
</dbReference>
<dbReference type="PRINTS" id="PR00081">
    <property type="entry name" value="GDHRDH"/>
</dbReference>
<dbReference type="PRINTS" id="PR00080">
    <property type="entry name" value="SDRFAMILY"/>
</dbReference>
<evidence type="ECO:0000256" key="2">
    <source>
        <dbReference type="ARBA" id="ARBA00022857"/>
    </source>
</evidence>
<dbReference type="EMBL" id="MU004196">
    <property type="protein sequence ID" value="KAF2491214.1"/>
    <property type="molecule type" value="Genomic_DNA"/>
</dbReference>
<evidence type="ECO:0000313" key="6">
    <source>
        <dbReference type="Proteomes" id="UP000799750"/>
    </source>
</evidence>
<evidence type="ECO:0000256" key="1">
    <source>
        <dbReference type="ARBA" id="ARBA00006484"/>
    </source>
</evidence>
<keyword evidence="6" id="KW-1185">Reference proteome</keyword>
<evidence type="ECO:0000313" key="5">
    <source>
        <dbReference type="EMBL" id="KAF2491214.1"/>
    </source>
</evidence>
<dbReference type="Pfam" id="PF00106">
    <property type="entry name" value="adh_short"/>
    <property type="match status" value="1"/>
</dbReference>
<proteinExistence type="inferred from homology"/>
<dbReference type="GO" id="GO:0005783">
    <property type="term" value="C:endoplasmic reticulum"/>
    <property type="evidence" value="ECO:0007669"/>
    <property type="project" value="TreeGrafter"/>
</dbReference>
<dbReference type="GO" id="GO:0019433">
    <property type="term" value="P:triglyceride catabolic process"/>
    <property type="evidence" value="ECO:0007669"/>
    <property type="project" value="TreeGrafter"/>
</dbReference>
<protein>
    <submittedName>
        <fullName evidence="5">NAD(P)-binding protein</fullName>
    </submittedName>
</protein>
<evidence type="ECO:0000256" key="4">
    <source>
        <dbReference type="RuleBase" id="RU000363"/>
    </source>
</evidence>
<sequence length="265" mass="27685">MPKNANPLTVLITGTSIGGLGSSLALAFHARGHRVFAAARNPSKVTHLTALGITHIPLDVLSSTSSAAALAQVSALTGGTLDMLVNNAGGGYSIPLLDADLQKGREFFDLNVWSVLAVTQAFAPLLLKSAGQRGEATVVNQTSIAAVSPVPIQGLYNASKAALAMISDTLRLELKPFGIRVVDLRTGSVRTPFYDNQTGGGAPKLPGESIYQVARERVEQAMSGSAPMAHAMDAERWAGGWWRICWIRAGSLGGPTGSGGVITRW</sequence>
<dbReference type="GO" id="GO:0005811">
    <property type="term" value="C:lipid droplet"/>
    <property type="evidence" value="ECO:0007669"/>
    <property type="project" value="TreeGrafter"/>
</dbReference>
<dbReference type="PANTHER" id="PTHR44169:SF6">
    <property type="entry name" value="NADPH-DEPENDENT 1-ACYLDIHYDROXYACETONE PHOSPHATE REDUCTASE"/>
    <property type="match status" value="1"/>
</dbReference>
<dbReference type="GO" id="GO:0004806">
    <property type="term" value="F:triacylglycerol lipase activity"/>
    <property type="evidence" value="ECO:0007669"/>
    <property type="project" value="TreeGrafter"/>
</dbReference>
<dbReference type="GO" id="GO:0006654">
    <property type="term" value="P:phosphatidic acid biosynthetic process"/>
    <property type="evidence" value="ECO:0007669"/>
    <property type="project" value="TreeGrafter"/>
</dbReference>
<dbReference type="PANTHER" id="PTHR44169">
    <property type="entry name" value="NADPH-DEPENDENT 1-ACYLDIHYDROXYACETONE PHOSPHATE REDUCTASE"/>
    <property type="match status" value="1"/>
</dbReference>
<reference evidence="5" key="1">
    <citation type="journal article" date="2020" name="Stud. Mycol.">
        <title>101 Dothideomycetes genomes: a test case for predicting lifestyles and emergence of pathogens.</title>
        <authorList>
            <person name="Haridas S."/>
            <person name="Albert R."/>
            <person name="Binder M."/>
            <person name="Bloem J."/>
            <person name="Labutti K."/>
            <person name="Salamov A."/>
            <person name="Andreopoulos B."/>
            <person name="Baker S."/>
            <person name="Barry K."/>
            <person name="Bills G."/>
            <person name="Bluhm B."/>
            <person name="Cannon C."/>
            <person name="Castanera R."/>
            <person name="Culley D."/>
            <person name="Daum C."/>
            <person name="Ezra D."/>
            <person name="Gonzalez J."/>
            <person name="Henrissat B."/>
            <person name="Kuo A."/>
            <person name="Liang C."/>
            <person name="Lipzen A."/>
            <person name="Lutzoni F."/>
            <person name="Magnuson J."/>
            <person name="Mondo S."/>
            <person name="Nolan M."/>
            <person name="Ohm R."/>
            <person name="Pangilinan J."/>
            <person name="Park H.-J."/>
            <person name="Ramirez L."/>
            <person name="Alfaro M."/>
            <person name="Sun H."/>
            <person name="Tritt A."/>
            <person name="Yoshinaga Y."/>
            <person name="Zwiers L.-H."/>
            <person name="Turgeon B."/>
            <person name="Goodwin S."/>
            <person name="Spatafora J."/>
            <person name="Crous P."/>
            <person name="Grigoriev I."/>
        </authorList>
    </citation>
    <scope>NUCLEOTIDE SEQUENCE</scope>
    <source>
        <strain evidence="5">CBS 269.34</strain>
    </source>
</reference>
<dbReference type="InterPro" id="IPR002347">
    <property type="entry name" value="SDR_fam"/>
</dbReference>
<dbReference type="SUPFAM" id="SSF51735">
    <property type="entry name" value="NAD(P)-binding Rossmann-fold domains"/>
    <property type="match status" value="1"/>
</dbReference>
<dbReference type="Proteomes" id="UP000799750">
    <property type="component" value="Unassembled WGS sequence"/>
</dbReference>
<dbReference type="GO" id="GO:0000140">
    <property type="term" value="F:acylglycerone-phosphate reductase (NADP+) activity"/>
    <property type="evidence" value="ECO:0007669"/>
    <property type="project" value="TreeGrafter"/>
</dbReference>
<dbReference type="AlphaFoldDB" id="A0A6A6QGP0"/>